<dbReference type="KEGG" id="cic:CICLE_v100298791m"/>
<dbReference type="GO" id="GO:0010343">
    <property type="term" value="P:singlet oxygen-mediated programmed cell death"/>
    <property type="evidence" value="ECO:0007669"/>
    <property type="project" value="InterPro"/>
</dbReference>
<gene>
    <name evidence="1" type="ORF">CICLE_v100298791mg</name>
</gene>
<dbReference type="eggNOG" id="ENOG502QQS3">
    <property type="taxonomic scope" value="Eukaryota"/>
</dbReference>
<dbReference type="InParanoid" id="V4SDM0"/>
<keyword evidence="2" id="KW-1185">Reference proteome</keyword>
<dbReference type="Gramene" id="ESR36930">
    <property type="protein sequence ID" value="ESR36930"/>
    <property type="gene ID" value="CICLE_v100298791mg"/>
</dbReference>
<organism evidence="1 2">
    <name type="scientific">Citrus clementina</name>
    <name type="common">Clementine</name>
    <name type="synonym">Citrus deliciosa x Citrus sinensis</name>
    <dbReference type="NCBI Taxonomy" id="85681"/>
    <lineage>
        <taxon>Eukaryota</taxon>
        <taxon>Viridiplantae</taxon>
        <taxon>Streptophyta</taxon>
        <taxon>Embryophyta</taxon>
        <taxon>Tracheophyta</taxon>
        <taxon>Spermatophyta</taxon>
        <taxon>Magnoliopsida</taxon>
        <taxon>eudicotyledons</taxon>
        <taxon>Gunneridae</taxon>
        <taxon>Pentapetalae</taxon>
        <taxon>rosids</taxon>
        <taxon>malvids</taxon>
        <taxon>Sapindales</taxon>
        <taxon>Rutaceae</taxon>
        <taxon>Aurantioideae</taxon>
        <taxon>Citrus</taxon>
    </lineage>
</organism>
<dbReference type="PANTHER" id="PTHR33917">
    <property type="entry name" value="PROTEIN EXECUTER 1, CHLOROPLASTIC"/>
    <property type="match status" value="1"/>
</dbReference>
<dbReference type="Pfam" id="PF12014">
    <property type="entry name" value="Cyclin_D1_bind"/>
    <property type="match status" value="1"/>
</dbReference>
<dbReference type="Proteomes" id="UP000030687">
    <property type="component" value="Unassembled WGS sequence"/>
</dbReference>
<dbReference type="GO" id="GO:0042651">
    <property type="term" value="C:thylakoid membrane"/>
    <property type="evidence" value="ECO:0007669"/>
    <property type="project" value="TreeGrafter"/>
</dbReference>
<reference evidence="1 2" key="1">
    <citation type="submission" date="2013-10" db="EMBL/GenBank/DDBJ databases">
        <authorList>
            <consortium name="International Citrus Genome Consortium"/>
            <person name="Jenkins J."/>
            <person name="Schmutz J."/>
            <person name="Prochnik S."/>
            <person name="Rokhsar D."/>
            <person name="Gmitter F."/>
            <person name="Ollitrault P."/>
            <person name="Machado M."/>
            <person name="Talon M."/>
            <person name="Wincker P."/>
            <person name="Jaillon O."/>
            <person name="Morgante M."/>
        </authorList>
    </citation>
    <scope>NUCLEOTIDE SEQUENCE</scope>
    <source>
        <strain evidence="2">cv. Clemenules</strain>
    </source>
</reference>
<dbReference type="EMBL" id="KI536978">
    <property type="protein sequence ID" value="ESR36930.1"/>
    <property type="molecule type" value="Genomic_DNA"/>
</dbReference>
<sequence>KLPGNKPAKEFLRVPAKLEKKGRLSFSFSIEKDSKRRDSGAKDLGSVDNKARLGSQRSIENVMLDLAKFIGREKIPLKVLKDLSELINLSLSQAQNHQPLSGSTTFHRIETATSQDALNGLYIGVHGLRTSEVINLRRKFGQWQDDGGIKNPSNLEFYEYVEAIKVTGDPYVPAGQ</sequence>
<name>V4SDM0_CITCL</name>
<dbReference type="AlphaFoldDB" id="V4SDM0"/>
<proteinExistence type="predicted"/>
<feature type="non-terminal residue" evidence="1">
    <location>
        <position position="176"/>
    </location>
</feature>
<accession>V4SDM0</accession>
<evidence type="ECO:0000313" key="2">
    <source>
        <dbReference type="Proteomes" id="UP000030687"/>
    </source>
</evidence>
<dbReference type="InterPro" id="IPR044680">
    <property type="entry name" value="EX1/2"/>
</dbReference>
<feature type="non-terminal residue" evidence="1">
    <location>
        <position position="1"/>
    </location>
</feature>
<evidence type="ECO:0000313" key="1">
    <source>
        <dbReference type="EMBL" id="ESR36930.1"/>
    </source>
</evidence>
<protein>
    <submittedName>
        <fullName evidence="1">Uncharacterized protein</fullName>
    </submittedName>
</protein>
<dbReference type="PANTHER" id="PTHR33917:SF3">
    <property type="entry name" value="PROTEIN EXECUTER 1, CHLOROPLASTIC"/>
    <property type="match status" value="1"/>
</dbReference>
<dbReference type="STRING" id="85681.V4SDM0"/>